<dbReference type="KEGG" id="kro:BVG79_00443"/>
<name>A0A1W6NXQ4_9RHOB</name>
<keyword evidence="4" id="KW-1185">Reference proteome</keyword>
<evidence type="ECO:0000256" key="1">
    <source>
        <dbReference type="SAM" id="SignalP"/>
    </source>
</evidence>
<dbReference type="GO" id="GO:0003824">
    <property type="term" value="F:catalytic activity"/>
    <property type="evidence" value="ECO:0007669"/>
    <property type="project" value="InterPro"/>
</dbReference>
<sequence>MRLALSLAVITAAGLAPADTRIATWDAGLSRNGPGLLLRDILRADAGVVAAADLIATAQPDVLLLTGFDYDADGAALGAFAALLRARGLDYPLRLALPTNAGLPTGLDLNGNGRLGEAADAQGWGRFYGEGAMALLSRLPLAGNVQDYTPLLWADVAPLPDGLPAGAADVLRLSSNGHWVVPVETTRGPVDLLVFAATTPAFSTFNAQRNAAELALWGRYLNDTPRDFIVLGKPNLDPDAGAGDHAAMAAFLADPLVHDLRPAGDKGTATADWPDGPGALRVDYVLPSAALAVQGAGILWPAEAALTAHALVYIDLAE</sequence>
<protein>
    <recommendedName>
        <fullName evidence="2">Endonuclease/exonuclease/phosphatase domain-containing protein</fullName>
    </recommendedName>
</protein>
<dbReference type="STRING" id="92947.BVG79_00443"/>
<dbReference type="AlphaFoldDB" id="A0A1W6NXQ4"/>
<dbReference type="SUPFAM" id="SSF56219">
    <property type="entry name" value="DNase I-like"/>
    <property type="match status" value="1"/>
</dbReference>
<dbReference type="InterPro" id="IPR036691">
    <property type="entry name" value="Endo/exonu/phosph_ase_sf"/>
</dbReference>
<dbReference type="EMBL" id="CP019937">
    <property type="protein sequence ID" value="ARO13797.1"/>
    <property type="molecule type" value="Genomic_DNA"/>
</dbReference>
<feature type="chain" id="PRO_5012777608" description="Endonuclease/exonuclease/phosphatase domain-containing protein" evidence="1">
    <location>
        <begin position="19"/>
        <end position="318"/>
    </location>
</feature>
<evidence type="ECO:0000313" key="3">
    <source>
        <dbReference type="EMBL" id="ARO13797.1"/>
    </source>
</evidence>
<dbReference type="InterPro" id="IPR005135">
    <property type="entry name" value="Endo/exonuclease/phosphatase"/>
</dbReference>
<dbReference type="RefSeq" id="WP_085785455.1">
    <property type="nucleotide sequence ID" value="NZ_CP019937.1"/>
</dbReference>
<organism evidence="3 4">
    <name type="scientific">Ketogulonicigenium robustum</name>
    <dbReference type="NCBI Taxonomy" id="92947"/>
    <lineage>
        <taxon>Bacteria</taxon>
        <taxon>Pseudomonadati</taxon>
        <taxon>Pseudomonadota</taxon>
        <taxon>Alphaproteobacteria</taxon>
        <taxon>Rhodobacterales</taxon>
        <taxon>Roseobacteraceae</taxon>
        <taxon>Ketogulonicigenium</taxon>
    </lineage>
</organism>
<dbReference type="OrthoDB" id="292013at2"/>
<dbReference type="Proteomes" id="UP000242447">
    <property type="component" value="Chromosome"/>
</dbReference>
<dbReference type="Pfam" id="PF03372">
    <property type="entry name" value="Exo_endo_phos"/>
    <property type="match status" value="1"/>
</dbReference>
<gene>
    <name evidence="3" type="ORF">BVG79_00443</name>
</gene>
<feature type="domain" description="Endonuclease/exonuclease/phosphatase" evidence="2">
    <location>
        <begin position="39"/>
        <end position="303"/>
    </location>
</feature>
<accession>A0A1W6NXQ4</accession>
<proteinExistence type="predicted"/>
<reference evidence="3 4" key="1">
    <citation type="submission" date="2017-02" db="EMBL/GenBank/DDBJ databases">
        <title>Ketogulonicigenium robustum SPU B003 Genome sequencing and assembly.</title>
        <authorList>
            <person name="Li Y."/>
            <person name="Liu L."/>
            <person name="Wang C."/>
            <person name="Zhang M."/>
            <person name="Zhang T."/>
            <person name="Zhang Y."/>
        </authorList>
    </citation>
    <scope>NUCLEOTIDE SEQUENCE [LARGE SCALE GENOMIC DNA]</scope>
    <source>
        <strain evidence="3 4">SPU_B003</strain>
    </source>
</reference>
<evidence type="ECO:0000259" key="2">
    <source>
        <dbReference type="Pfam" id="PF03372"/>
    </source>
</evidence>
<evidence type="ECO:0000313" key="4">
    <source>
        <dbReference type="Proteomes" id="UP000242447"/>
    </source>
</evidence>
<feature type="signal peptide" evidence="1">
    <location>
        <begin position="1"/>
        <end position="18"/>
    </location>
</feature>
<dbReference type="Gene3D" id="3.60.10.10">
    <property type="entry name" value="Endonuclease/exonuclease/phosphatase"/>
    <property type="match status" value="1"/>
</dbReference>
<keyword evidence="1" id="KW-0732">Signal</keyword>